<evidence type="ECO:0000313" key="10">
    <source>
        <dbReference type="EMBL" id="KPJ70037.1"/>
    </source>
</evidence>
<keyword evidence="4 8" id="KW-0276">Fatty acid metabolism</keyword>
<comment type="function">
    <text evidence="8">Transfers the 4'-phosphopantetheine moiety from coenzyme A to a Ser of acyl-carrier-protein.</text>
</comment>
<evidence type="ECO:0000313" key="11">
    <source>
        <dbReference type="Proteomes" id="UP000051861"/>
    </source>
</evidence>
<organism evidence="10 11">
    <name type="scientific">candidate division WOR-1 bacterium DG_54_3</name>
    <dbReference type="NCBI Taxonomy" id="1703775"/>
    <lineage>
        <taxon>Bacteria</taxon>
        <taxon>Bacillati</taxon>
        <taxon>Saganbacteria</taxon>
    </lineage>
</organism>
<dbReference type="Proteomes" id="UP000051861">
    <property type="component" value="Unassembled WGS sequence"/>
</dbReference>
<dbReference type="Pfam" id="PF01648">
    <property type="entry name" value="ACPS"/>
    <property type="match status" value="1"/>
</dbReference>
<comment type="caution">
    <text evidence="10">The sequence shown here is derived from an EMBL/GenBank/DDBJ whole genome shotgun (WGS) entry which is preliminary data.</text>
</comment>
<dbReference type="AlphaFoldDB" id="A0A0S7Y5M3"/>
<feature type="domain" description="4'-phosphopantetheinyl transferase" evidence="9">
    <location>
        <begin position="4"/>
        <end position="111"/>
    </location>
</feature>
<dbReference type="InterPro" id="IPR037143">
    <property type="entry name" value="4-PPantetheinyl_Trfase_dom_sf"/>
</dbReference>
<feature type="binding site" evidence="8">
    <location>
        <position position="56"/>
    </location>
    <ligand>
        <name>Mg(2+)</name>
        <dbReference type="ChEBI" id="CHEBI:18420"/>
    </ligand>
</feature>
<dbReference type="EMBL" id="LIZX01000009">
    <property type="protein sequence ID" value="KPJ70037.1"/>
    <property type="molecule type" value="Genomic_DNA"/>
</dbReference>
<keyword evidence="1 8" id="KW-0444">Lipid biosynthesis</keyword>
<comment type="catalytic activity">
    <reaction evidence="8">
        <text>apo-[ACP] + CoA = holo-[ACP] + adenosine 3',5'-bisphosphate + H(+)</text>
        <dbReference type="Rhea" id="RHEA:12068"/>
        <dbReference type="Rhea" id="RHEA-COMP:9685"/>
        <dbReference type="Rhea" id="RHEA-COMP:9690"/>
        <dbReference type="ChEBI" id="CHEBI:15378"/>
        <dbReference type="ChEBI" id="CHEBI:29999"/>
        <dbReference type="ChEBI" id="CHEBI:57287"/>
        <dbReference type="ChEBI" id="CHEBI:58343"/>
        <dbReference type="ChEBI" id="CHEBI:64479"/>
        <dbReference type="EC" id="2.7.8.7"/>
    </reaction>
</comment>
<evidence type="ECO:0000256" key="2">
    <source>
        <dbReference type="ARBA" id="ARBA00022679"/>
    </source>
</evidence>
<gene>
    <name evidence="8" type="primary">acpS</name>
    <name evidence="10" type="ORF">AMJ44_00975</name>
</gene>
<dbReference type="GO" id="GO:0000287">
    <property type="term" value="F:magnesium ion binding"/>
    <property type="evidence" value="ECO:0007669"/>
    <property type="project" value="UniProtKB-UniRule"/>
</dbReference>
<dbReference type="InterPro" id="IPR002582">
    <property type="entry name" value="ACPS"/>
</dbReference>
<evidence type="ECO:0000259" key="9">
    <source>
        <dbReference type="Pfam" id="PF01648"/>
    </source>
</evidence>
<comment type="similarity">
    <text evidence="8">Belongs to the P-Pant transferase superfamily. AcpS family.</text>
</comment>
<evidence type="ECO:0000256" key="4">
    <source>
        <dbReference type="ARBA" id="ARBA00022832"/>
    </source>
</evidence>
<dbReference type="GO" id="GO:0008897">
    <property type="term" value="F:holo-[acyl-carrier-protein] synthase activity"/>
    <property type="evidence" value="ECO:0007669"/>
    <property type="project" value="UniProtKB-UniRule"/>
</dbReference>
<dbReference type="GO" id="GO:0006633">
    <property type="term" value="P:fatty acid biosynthetic process"/>
    <property type="evidence" value="ECO:0007669"/>
    <property type="project" value="UniProtKB-UniRule"/>
</dbReference>
<evidence type="ECO:0000256" key="1">
    <source>
        <dbReference type="ARBA" id="ARBA00022516"/>
    </source>
</evidence>
<comment type="subcellular location">
    <subcellularLocation>
        <location evidence="8">Cytoplasm</location>
    </subcellularLocation>
</comment>
<evidence type="ECO:0000256" key="7">
    <source>
        <dbReference type="ARBA" id="ARBA00023160"/>
    </source>
</evidence>
<keyword evidence="7 8" id="KW-0275">Fatty acid biosynthesis</keyword>
<keyword evidence="6 8" id="KW-0443">Lipid metabolism</keyword>
<accession>A0A0S7Y5M3</accession>
<comment type="cofactor">
    <cofactor evidence="8">
        <name>Mg(2+)</name>
        <dbReference type="ChEBI" id="CHEBI:18420"/>
    </cofactor>
</comment>
<dbReference type="HAMAP" id="MF_00101">
    <property type="entry name" value="AcpS"/>
    <property type="match status" value="1"/>
</dbReference>
<evidence type="ECO:0000256" key="6">
    <source>
        <dbReference type="ARBA" id="ARBA00023098"/>
    </source>
</evidence>
<dbReference type="GO" id="GO:0005737">
    <property type="term" value="C:cytoplasm"/>
    <property type="evidence" value="ECO:0007669"/>
    <property type="project" value="UniProtKB-SubCell"/>
</dbReference>
<evidence type="ECO:0000256" key="5">
    <source>
        <dbReference type="ARBA" id="ARBA00022842"/>
    </source>
</evidence>
<keyword evidence="3 8" id="KW-0479">Metal-binding</keyword>
<proteinExistence type="inferred from homology"/>
<name>A0A0S7Y5M3_UNCSA</name>
<feature type="binding site" evidence="8">
    <location>
        <position position="8"/>
    </location>
    <ligand>
        <name>Mg(2+)</name>
        <dbReference type="ChEBI" id="CHEBI:18420"/>
    </ligand>
</feature>
<dbReference type="EC" id="2.7.8.7" evidence="8"/>
<keyword evidence="8" id="KW-0963">Cytoplasm</keyword>
<dbReference type="NCBIfam" id="TIGR00516">
    <property type="entry name" value="acpS"/>
    <property type="match status" value="1"/>
</dbReference>
<protein>
    <recommendedName>
        <fullName evidence="8">Holo-[acyl-carrier-protein] synthase</fullName>
        <shortName evidence="8">Holo-ACP synthase</shortName>
        <ecNumber evidence="8">2.7.8.7</ecNumber>
    </recommendedName>
    <alternativeName>
        <fullName evidence="8">4'-phosphopantetheinyl transferase AcpS</fullName>
    </alternativeName>
</protein>
<dbReference type="InterPro" id="IPR004568">
    <property type="entry name" value="Ppantetheine-prot_Trfase_dom"/>
</dbReference>
<dbReference type="NCBIfam" id="TIGR00556">
    <property type="entry name" value="pantethn_trn"/>
    <property type="match status" value="1"/>
</dbReference>
<keyword evidence="2 8" id="KW-0808">Transferase</keyword>
<evidence type="ECO:0000256" key="8">
    <source>
        <dbReference type="HAMAP-Rule" id="MF_00101"/>
    </source>
</evidence>
<dbReference type="PATRIC" id="fig|1703775.3.peg.279"/>
<dbReference type="SUPFAM" id="SSF56214">
    <property type="entry name" value="4'-phosphopantetheinyl transferase"/>
    <property type="match status" value="1"/>
</dbReference>
<reference evidence="10 11" key="1">
    <citation type="journal article" date="2015" name="Microbiome">
        <title>Genomic resolution of linkages in carbon, nitrogen, and sulfur cycling among widespread estuary sediment bacteria.</title>
        <authorList>
            <person name="Baker B.J."/>
            <person name="Lazar C.S."/>
            <person name="Teske A.P."/>
            <person name="Dick G.J."/>
        </authorList>
    </citation>
    <scope>NUCLEOTIDE SEQUENCE [LARGE SCALE GENOMIC DNA]</scope>
    <source>
        <strain evidence="10">DG_54_3</strain>
    </source>
</reference>
<dbReference type="InterPro" id="IPR008278">
    <property type="entry name" value="4-PPantetheinyl_Trfase_dom"/>
</dbReference>
<evidence type="ECO:0000256" key="3">
    <source>
        <dbReference type="ARBA" id="ARBA00022723"/>
    </source>
</evidence>
<sequence length="117" mass="13379">MIIGIGADIIEVNRIKNLAEKNPRFLQRIFTPEELHYCESKKNRFQHLAARFAVKEAFFKALGRKIRWTDVGVVNLASGKPMLKIKTKEPLPFDATHVSLSHLQDYAIAFVILEKST</sequence>
<keyword evidence="5 8" id="KW-0460">Magnesium</keyword>
<dbReference type="Gene3D" id="3.90.470.20">
    <property type="entry name" value="4'-phosphopantetheinyl transferase domain"/>
    <property type="match status" value="1"/>
</dbReference>